<reference evidence="1 2" key="2">
    <citation type="journal article" date="2020" name="Microbiol. Resour. Announc.">
        <title>Antarctic desert soil bacteria exhibit high novel natural product potential, evaluated through long-read genome sequencing and comparative genomics.</title>
        <authorList>
            <person name="Benaud N."/>
            <person name="Edwards R.J."/>
            <person name="Amos T.G."/>
            <person name="D'Agostino P.M."/>
            <person name="Gutierrez-Chavez C."/>
            <person name="Montgomery K."/>
            <person name="Nicetic I."/>
            <person name="Ferrari B.C."/>
        </authorList>
    </citation>
    <scope>NUCLEOTIDE SEQUENCE [LARGE SCALE GENOMIC DNA]</scope>
    <source>
        <strain evidence="1 2">SPB151</strain>
    </source>
</reference>
<evidence type="ECO:0008006" key="3">
    <source>
        <dbReference type="Google" id="ProtNLM"/>
    </source>
</evidence>
<name>A0A7G6WZ97_9ACTN</name>
<dbReference type="EMBL" id="CP043661">
    <property type="protein sequence ID" value="QNE19312.1"/>
    <property type="molecule type" value="Genomic_DNA"/>
</dbReference>
<accession>A0A7G6WZ97</accession>
<dbReference type="AlphaFoldDB" id="A0A7G6WZ97"/>
<protein>
    <recommendedName>
        <fullName evidence="3">DUF559 domain-containing protein</fullName>
    </recommendedName>
</protein>
<proteinExistence type="predicted"/>
<keyword evidence="2" id="KW-1185">Reference proteome</keyword>
<evidence type="ECO:0000313" key="2">
    <source>
        <dbReference type="Proteomes" id="UP000515563"/>
    </source>
</evidence>
<organism evidence="1 2">
    <name type="scientific">Kribbella qitaiheensis</name>
    <dbReference type="NCBI Taxonomy" id="1544730"/>
    <lineage>
        <taxon>Bacteria</taxon>
        <taxon>Bacillati</taxon>
        <taxon>Actinomycetota</taxon>
        <taxon>Actinomycetes</taxon>
        <taxon>Propionibacteriales</taxon>
        <taxon>Kribbellaceae</taxon>
        <taxon>Kribbella</taxon>
    </lineage>
</organism>
<evidence type="ECO:0000313" key="1">
    <source>
        <dbReference type="EMBL" id="QNE19312.1"/>
    </source>
</evidence>
<sequence>MDWWWRRQLDSMGLDALIDAQHRIVSRVQLLAARRTESEIRRRLRRRTWQTVHPGVYATHTGPIGYEEHLLAGLLYAGPEAAWSHYTAAEQLGLIKPDSDRPVHLTIPVHRRVRRRPNLKIHRVERWSDRLAAAIPPRSAPAHAVLEAAGLTGTLDDAAAVVAEACQSGRVDPAEILRTLGDHRRHKHGRQLRAILADVAAGSHSLLELRYLRDVERAHRLPTGIRQRQVADEFTDVAYSGFGLVVELDGRFHLSPNRRWKDLDRDNRATLRAESTLRYGWLDITTRPCEAAVQVLQVLRRKAPDLTANVCGPGCPLPAN</sequence>
<reference evidence="2" key="1">
    <citation type="submission" date="2019-09" db="EMBL/GenBank/DDBJ databases">
        <title>Antimicrobial potential of Antarctic Bacteria.</title>
        <authorList>
            <person name="Benaud N."/>
            <person name="Edwards R.J."/>
            <person name="Ferrari B.C."/>
        </authorList>
    </citation>
    <scope>NUCLEOTIDE SEQUENCE [LARGE SCALE GENOMIC DNA]</scope>
    <source>
        <strain evidence="2">SPB151</strain>
    </source>
</reference>
<dbReference type="RefSeq" id="WP_185448588.1">
    <property type="nucleotide sequence ID" value="NZ_CP043661.1"/>
</dbReference>
<dbReference type="Proteomes" id="UP000515563">
    <property type="component" value="Chromosome"/>
</dbReference>
<dbReference type="KEGG" id="kqi:F1D05_17050"/>
<gene>
    <name evidence="1" type="ORF">F1D05_17050</name>
</gene>